<dbReference type="GeneID" id="587746"/>
<dbReference type="PANTHER" id="PTHR43975">
    <property type="entry name" value="ZGC:101858"/>
    <property type="match status" value="1"/>
</dbReference>
<evidence type="ECO:0000313" key="3">
    <source>
        <dbReference type="Proteomes" id="UP000007110"/>
    </source>
</evidence>
<dbReference type="Proteomes" id="UP000007110">
    <property type="component" value="Unassembled WGS sequence"/>
</dbReference>
<protein>
    <submittedName>
        <fullName evidence="2">Uncharacterized protein</fullName>
    </submittedName>
</protein>
<dbReference type="PANTHER" id="PTHR43975:SF2">
    <property type="entry name" value="EG:BACR7A4.14 PROTEIN-RELATED"/>
    <property type="match status" value="1"/>
</dbReference>
<dbReference type="EnsemblMetazoa" id="NM_001242685">
    <property type="protein sequence ID" value="NP_001229614"/>
    <property type="gene ID" value="LOC587746"/>
</dbReference>
<dbReference type="InterPro" id="IPR020904">
    <property type="entry name" value="Sc_DH/Rdtase_CS"/>
</dbReference>
<dbReference type="Gene3D" id="3.40.50.720">
    <property type="entry name" value="NAD(P)-binding Rossmann-like Domain"/>
    <property type="match status" value="1"/>
</dbReference>
<sequence>MEGKVALITGSSSGIGAGIAERFAELGCRLALTGRDAEKLKDVGKSCCERGLSEKEILLIAADLTEDEDLERIFSKTIEKFGRLDILINNAGRPAKGRFHDLQMTFFDDVMRLNLRSAIYLSKLAIPYLKESKGCVVNMSSVASKTTCDYNPTYSISKVALDQFTKSLAVELGPYGVRVNSLNPGVILTPLYRNLGKSDAQVITWSKSMHPIGRHGTVDEVVKATEYLVSDTSRCVTGTLLSIDGGRFLM</sequence>
<dbReference type="PROSITE" id="PS00061">
    <property type="entry name" value="ADH_SHORT"/>
    <property type="match status" value="1"/>
</dbReference>
<dbReference type="CDD" id="cd05364">
    <property type="entry name" value="SDR_c11"/>
    <property type="match status" value="1"/>
</dbReference>
<organism evidence="2 3">
    <name type="scientific">Strongylocentrotus purpuratus</name>
    <name type="common">Purple sea urchin</name>
    <dbReference type="NCBI Taxonomy" id="7668"/>
    <lineage>
        <taxon>Eukaryota</taxon>
        <taxon>Metazoa</taxon>
        <taxon>Echinodermata</taxon>
        <taxon>Eleutherozoa</taxon>
        <taxon>Echinozoa</taxon>
        <taxon>Echinoidea</taxon>
        <taxon>Euechinoidea</taxon>
        <taxon>Echinacea</taxon>
        <taxon>Camarodonta</taxon>
        <taxon>Echinidea</taxon>
        <taxon>Strongylocentrotidae</taxon>
        <taxon>Strongylocentrotus</taxon>
    </lineage>
</organism>
<name>A0A7M6UED0_STRPU</name>
<dbReference type="PRINTS" id="PR00080">
    <property type="entry name" value="SDRFAMILY"/>
</dbReference>
<dbReference type="GO" id="GO:0016491">
    <property type="term" value="F:oxidoreductase activity"/>
    <property type="evidence" value="ECO:0007669"/>
    <property type="project" value="UniProtKB-KW"/>
</dbReference>
<reference evidence="2" key="2">
    <citation type="submission" date="2021-01" db="UniProtKB">
        <authorList>
            <consortium name="EnsemblMetazoa"/>
        </authorList>
    </citation>
    <scope>IDENTIFICATION</scope>
</reference>
<keyword evidence="3" id="KW-1185">Reference proteome</keyword>
<dbReference type="KEGG" id="spu:587746"/>
<dbReference type="RefSeq" id="NP_001229614.1">
    <property type="nucleotide sequence ID" value="NM_001242685.1"/>
</dbReference>
<dbReference type="OMA" id="GNAWDCA"/>
<dbReference type="AlphaFoldDB" id="A0A7M6UED0"/>
<dbReference type="PRINTS" id="PR00081">
    <property type="entry name" value="GDHRDH"/>
</dbReference>
<proteinExistence type="predicted"/>
<dbReference type="InterPro" id="IPR002347">
    <property type="entry name" value="SDR_fam"/>
</dbReference>
<dbReference type="OrthoDB" id="47007at2759"/>
<keyword evidence="1" id="KW-0560">Oxidoreductase</keyword>
<dbReference type="Pfam" id="PF13561">
    <property type="entry name" value="adh_short_C2"/>
    <property type="match status" value="1"/>
</dbReference>
<dbReference type="FunFam" id="3.40.50.720:FF:000084">
    <property type="entry name" value="Short-chain dehydrogenase reductase"/>
    <property type="match status" value="1"/>
</dbReference>
<evidence type="ECO:0000313" key="2">
    <source>
        <dbReference type="EnsemblMetazoa" id="NP_001229614"/>
    </source>
</evidence>
<dbReference type="InParanoid" id="A0A7M6UED0"/>
<dbReference type="SUPFAM" id="SSF51735">
    <property type="entry name" value="NAD(P)-binding Rossmann-fold domains"/>
    <property type="match status" value="1"/>
</dbReference>
<evidence type="ECO:0000256" key="1">
    <source>
        <dbReference type="ARBA" id="ARBA00023002"/>
    </source>
</evidence>
<reference evidence="3" key="1">
    <citation type="submission" date="2015-02" db="EMBL/GenBank/DDBJ databases">
        <title>Genome sequencing for Strongylocentrotus purpuratus.</title>
        <authorList>
            <person name="Murali S."/>
            <person name="Liu Y."/>
            <person name="Vee V."/>
            <person name="English A."/>
            <person name="Wang M."/>
            <person name="Skinner E."/>
            <person name="Han Y."/>
            <person name="Muzny D.M."/>
            <person name="Worley K.C."/>
            <person name="Gibbs R.A."/>
        </authorList>
    </citation>
    <scope>NUCLEOTIDE SEQUENCE</scope>
</reference>
<dbReference type="InterPro" id="IPR036291">
    <property type="entry name" value="NAD(P)-bd_dom_sf"/>
</dbReference>
<accession>A0A7M6UED0</accession>